<dbReference type="Proteomes" id="UP000774617">
    <property type="component" value="Unassembled WGS sequence"/>
</dbReference>
<feature type="region of interest" description="Disordered" evidence="1">
    <location>
        <begin position="524"/>
        <end position="555"/>
    </location>
</feature>
<name>A0ABQ8FWW4_9PEZI</name>
<feature type="compositionally biased region" description="Polar residues" evidence="1">
    <location>
        <begin position="313"/>
        <end position="325"/>
    </location>
</feature>
<feature type="compositionally biased region" description="Acidic residues" evidence="1">
    <location>
        <begin position="186"/>
        <end position="206"/>
    </location>
</feature>
<evidence type="ECO:0000313" key="2">
    <source>
        <dbReference type="EMBL" id="KAH7032114.1"/>
    </source>
</evidence>
<accession>A0ABQ8FWW4</accession>
<feature type="region of interest" description="Disordered" evidence="1">
    <location>
        <begin position="337"/>
        <end position="364"/>
    </location>
</feature>
<protein>
    <submittedName>
        <fullName evidence="2">Uncharacterized protein</fullName>
    </submittedName>
</protein>
<feature type="compositionally biased region" description="Polar residues" evidence="1">
    <location>
        <begin position="221"/>
        <end position="234"/>
    </location>
</feature>
<keyword evidence="3" id="KW-1185">Reference proteome</keyword>
<proteinExistence type="predicted"/>
<feature type="region of interest" description="Disordered" evidence="1">
    <location>
        <begin position="306"/>
        <end position="325"/>
    </location>
</feature>
<feature type="region of interest" description="Disordered" evidence="1">
    <location>
        <begin position="116"/>
        <end position="252"/>
    </location>
</feature>
<feature type="region of interest" description="Disordered" evidence="1">
    <location>
        <begin position="1"/>
        <end position="24"/>
    </location>
</feature>
<comment type="caution">
    <text evidence="2">The sequence shown here is derived from an EMBL/GenBank/DDBJ whole genome shotgun (WGS) entry which is preliminary data.</text>
</comment>
<reference evidence="2 3" key="1">
    <citation type="journal article" date="2021" name="Nat. Commun.">
        <title>Genetic determinants of endophytism in the Arabidopsis root mycobiome.</title>
        <authorList>
            <person name="Mesny F."/>
            <person name="Miyauchi S."/>
            <person name="Thiergart T."/>
            <person name="Pickel B."/>
            <person name="Atanasova L."/>
            <person name="Karlsson M."/>
            <person name="Huettel B."/>
            <person name="Barry K.W."/>
            <person name="Haridas S."/>
            <person name="Chen C."/>
            <person name="Bauer D."/>
            <person name="Andreopoulos W."/>
            <person name="Pangilinan J."/>
            <person name="LaButti K."/>
            <person name="Riley R."/>
            <person name="Lipzen A."/>
            <person name="Clum A."/>
            <person name="Drula E."/>
            <person name="Henrissat B."/>
            <person name="Kohler A."/>
            <person name="Grigoriev I.V."/>
            <person name="Martin F.M."/>
            <person name="Hacquard S."/>
        </authorList>
    </citation>
    <scope>NUCLEOTIDE SEQUENCE [LARGE SCALE GENOMIC DNA]</scope>
    <source>
        <strain evidence="2 3">MPI-SDFR-AT-0080</strain>
    </source>
</reference>
<feature type="region of interest" description="Disordered" evidence="1">
    <location>
        <begin position="44"/>
        <end position="93"/>
    </location>
</feature>
<organism evidence="2 3">
    <name type="scientific">Macrophomina phaseolina</name>
    <dbReference type="NCBI Taxonomy" id="35725"/>
    <lineage>
        <taxon>Eukaryota</taxon>
        <taxon>Fungi</taxon>
        <taxon>Dikarya</taxon>
        <taxon>Ascomycota</taxon>
        <taxon>Pezizomycotina</taxon>
        <taxon>Dothideomycetes</taxon>
        <taxon>Dothideomycetes incertae sedis</taxon>
        <taxon>Botryosphaeriales</taxon>
        <taxon>Botryosphaeriaceae</taxon>
        <taxon>Macrophomina</taxon>
    </lineage>
</organism>
<sequence>MRRSSKFAISLPGRRARGEGDAHLEHVPTVGCEGLRPSKVERLLGANLPRRRTRSAAYAHASPRNNSAAPSLGTEESHLSISPPGASRDFLGRLKHSPAADDSLLMPPHSRFLQDASCVHSRDRSGSDTCSIRSRPPNARASSTTPTRREDRARAVTGRGYESPYDNAKVNRRRPPPGIQHWFDGLSEEDDDDDSDDEEEDEEEEEKAVTPVRADMKVQESRSLPLQQPSSNYGKRQASAPQHGRKTPKAKVAPTVRTYPPIDRVRQADCAYLTERVDATEGRAAPQTYLYRADHFQAGLESLFSDKPHLRGQPSQAYPTSHETRISSWAETSKMSNRDLNGHSALSISSSDDESDLRSSSSNNLPVIRDSIAMSIDTEDEILVAIAQAIDLKSCRSRTARRVSAASGMAPASGASLRSSTTAAIIDIMLSPTTASRQTNLALPRHSNSRIEQRSQYPRQGLAFLADDQNISRHYAGSFSDERDTSSINSVRIWKSEQGLNKSYKRMSVTKEEETLLRLVRRKGAALAKKSSTDGHQSAAKAKQVRSGIPSSPQN</sequence>
<gene>
    <name evidence="2" type="ORF">B0J12DRAFT_703915</name>
</gene>
<dbReference type="EMBL" id="JAGTJR010000041">
    <property type="protein sequence ID" value="KAH7032114.1"/>
    <property type="molecule type" value="Genomic_DNA"/>
</dbReference>
<evidence type="ECO:0000313" key="3">
    <source>
        <dbReference type="Proteomes" id="UP000774617"/>
    </source>
</evidence>
<evidence type="ECO:0000256" key="1">
    <source>
        <dbReference type="SAM" id="MobiDB-lite"/>
    </source>
</evidence>